<evidence type="ECO:0000313" key="2">
    <source>
        <dbReference type="EMBL" id="KAF2430864.1"/>
    </source>
</evidence>
<evidence type="ECO:0000313" key="3">
    <source>
        <dbReference type="Proteomes" id="UP000800235"/>
    </source>
</evidence>
<name>A0A9P4TXY9_9PEZI</name>
<gene>
    <name evidence="2" type="ORF">EJ08DRAFT_213536</name>
</gene>
<feature type="compositionally biased region" description="Acidic residues" evidence="1">
    <location>
        <begin position="245"/>
        <end position="263"/>
    </location>
</feature>
<proteinExistence type="predicted"/>
<keyword evidence="3" id="KW-1185">Reference proteome</keyword>
<dbReference type="AlphaFoldDB" id="A0A9P4TXY9"/>
<evidence type="ECO:0000256" key="1">
    <source>
        <dbReference type="SAM" id="MobiDB-lite"/>
    </source>
</evidence>
<organism evidence="2 3">
    <name type="scientific">Tothia fuscella</name>
    <dbReference type="NCBI Taxonomy" id="1048955"/>
    <lineage>
        <taxon>Eukaryota</taxon>
        <taxon>Fungi</taxon>
        <taxon>Dikarya</taxon>
        <taxon>Ascomycota</taxon>
        <taxon>Pezizomycotina</taxon>
        <taxon>Dothideomycetes</taxon>
        <taxon>Pleosporomycetidae</taxon>
        <taxon>Venturiales</taxon>
        <taxon>Cylindrosympodiaceae</taxon>
        <taxon>Tothia</taxon>
    </lineage>
</organism>
<reference evidence="2" key="1">
    <citation type="journal article" date="2020" name="Stud. Mycol.">
        <title>101 Dothideomycetes genomes: a test case for predicting lifestyles and emergence of pathogens.</title>
        <authorList>
            <person name="Haridas S."/>
            <person name="Albert R."/>
            <person name="Binder M."/>
            <person name="Bloem J."/>
            <person name="Labutti K."/>
            <person name="Salamov A."/>
            <person name="Andreopoulos B."/>
            <person name="Baker S."/>
            <person name="Barry K."/>
            <person name="Bills G."/>
            <person name="Bluhm B."/>
            <person name="Cannon C."/>
            <person name="Castanera R."/>
            <person name="Culley D."/>
            <person name="Daum C."/>
            <person name="Ezra D."/>
            <person name="Gonzalez J."/>
            <person name="Henrissat B."/>
            <person name="Kuo A."/>
            <person name="Liang C."/>
            <person name="Lipzen A."/>
            <person name="Lutzoni F."/>
            <person name="Magnuson J."/>
            <person name="Mondo S."/>
            <person name="Nolan M."/>
            <person name="Ohm R."/>
            <person name="Pangilinan J."/>
            <person name="Park H.-J."/>
            <person name="Ramirez L."/>
            <person name="Alfaro M."/>
            <person name="Sun H."/>
            <person name="Tritt A."/>
            <person name="Yoshinaga Y."/>
            <person name="Zwiers L.-H."/>
            <person name="Turgeon B."/>
            <person name="Goodwin S."/>
            <person name="Spatafora J."/>
            <person name="Crous P."/>
            <person name="Grigoriev I."/>
        </authorList>
    </citation>
    <scope>NUCLEOTIDE SEQUENCE</scope>
    <source>
        <strain evidence="2">CBS 130266</strain>
    </source>
</reference>
<protein>
    <submittedName>
        <fullName evidence="2">Uncharacterized protein</fullName>
    </submittedName>
</protein>
<accession>A0A9P4TXY9</accession>
<sequence>MVAQTRCATRSRAKFPWAQLPPETRVNVYQQIANYQSIPEYFDDIDALSIDEIKTHFSLSHVPEPDCPAYPQKIRGLFLINRQTAHEAAYELGQASLVISRALPEWPYIQRRDVINCAFPLEARLKLRNVVLQIPDATPFRKTRLTDRQQPWNWSAHAKFWSQAITPSMDGKSELQEIRIEFDPGSIEKVKRESEQATINRENAKEAKAMEKATEKPRKTTIAKKIETFEYERSGFWWDYDEEDDCGDDSDDYQSDDEEDESSQVEPPTKAVYVFRRSESVEVRLEILQLGRNFKDAEYLRQLQAYMESHGVRE</sequence>
<dbReference type="EMBL" id="MU007036">
    <property type="protein sequence ID" value="KAF2430864.1"/>
    <property type="molecule type" value="Genomic_DNA"/>
</dbReference>
<feature type="region of interest" description="Disordered" evidence="1">
    <location>
        <begin position="245"/>
        <end position="271"/>
    </location>
</feature>
<dbReference type="Proteomes" id="UP000800235">
    <property type="component" value="Unassembled WGS sequence"/>
</dbReference>
<comment type="caution">
    <text evidence="2">The sequence shown here is derived from an EMBL/GenBank/DDBJ whole genome shotgun (WGS) entry which is preliminary data.</text>
</comment>